<dbReference type="SMART" id="SM00360">
    <property type="entry name" value="RRM"/>
    <property type="match status" value="2"/>
</dbReference>
<reference evidence="5 6" key="1">
    <citation type="journal article" date="2024" name="Nat. Commun.">
        <title>Phylogenomics reveals the evolutionary origins of lichenization in chlorophyte algae.</title>
        <authorList>
            <person name="Puginier C."/>
            <person name="Libourel C."/>
            <person name="Otte J."/>
            <person name="Skaloud P."/>
            <person name="Haon M."/>
            <person name="Grisel S."/>
            <person name="Petersen M."/>
            <person name="Berrin J.G."/>
            <person name="Delaux P.M."/>
            <person name="Dal Grande F."/>
            <person name="Keller J."/>
        </authorList>
    </citation>
    <scope>NUCLEOTIDE SEQUENCE [LARGE SCALE GENOMIC DNA]</scope>
    <source>
        <strain evidence="5 6">SAG 2043</strain>
    </source>
</reference>
<keyword evidence="1 2" id="KW-0694">RNA-binding</keyword>
<dbReference type="PANTHER" id="PTHR10501">
    <property type="entry name" value="U1 SMALL NUCLEAR RIBONUCLEOPROTEIN A/U2 SMALL NUCLEAR RIBONUCLEOPROTEIN B"/>
    <property type="match status" value="1"/>
</dbReference>
<protein>
    <recommendedName>
        <fullName evidence="4">RRM domain-containing protein</fullName>
    </recommendedName>
</protein>
<feature type="region of interest" description="Disordered" evidence="3">
    <location>
        <begin position="326"/>
        <end position="361"/>
    </location>
</feature>
<dbReference type="AlphaFoldDB" id="A0AAW1QEZ9"/>
<evidence type="ECO:0000313" key="6">
    <source>
        <dbReference type="Proteomes" id="UP001489004"/>
    </source>
</evidence>
<dbReference type="PROSITE" id="PS50102">
    <property type="entry name" value="RRM"/>
    <property type="match status" value="1"/>
</dbReference>
<proteinExistence type="predicted"/>
<feature type="domain" description="RRM" evidence="4">
    <location>
        <begin position="209"/>
        <end position="286"/>
    </location>
</feature>
<evidence type="ECO:0000256" key="3">
    <source>
        <dbReference type="SAM" id="MobiDB-lite"/>
    </source>
</evidence>
<dbReference type="SUPFAM" id="SSF54928">
    <property type="entry name" value="RNA-binding domain, RBD"/>
    <property type="match status" value="1"/>
</dbReference>
<dbReference type="GO" id="GO:0003723">
    <property type="term" value="F:RNA binding"/>
    <property type="evidence" value="ECO:0007669"/>
    <property type="project" value="UniProtKB-UniRule"/>
</dbReference>
<comment type="caution">
    <text evidence="5">The sequence shown here is derived from an EMBL/GenBank/DDBJ whole genome shotgun (WGS) entry which is preliminary data.</text>
</comment>
<evidence type="ECO:0000313" key="5">
    <source>
        <dbReference type="EMBL" id="KAK9820013.1"/>
    </source>
</evidence>
<dbReference type="InterPro" id="IPR000504">
    <property type="entry name" value="RRM_dom"/>
</dbReference>
<dbReference type="Proteomes" id="UP001489004">
    <property type="component" value="Unassembled WGS sequence"/>
</dbReference>
<dbReference type="EMBL" id="JALJOR010000003">
    <property type="protein sequence ID" value="KAK9820013.1"/>
    <property type="molecule type" value="Genomic_DNA"/>
</dbReference>
<accession>A0AAW1QEZ9</accession>
<name>A0AAW1QEZ9_9CHLO</name>
<organism evidence="5 6">
    <name type="scientific">[Myrmecia] bisecta</name>
    <dbReference type="NCBI Taxonomy" id="41462"/>
    <lineage>
        <taxon>Eukaryota</taxon>
        <taxon>Viridiplantae</taxon>
        <taxon>Chlorophyta</taxon>
        <taxon>core chlorophytes</taxon>
        <taxon>Trebouxiophyceae</taxon>
        <taxon>Trebouxiales</taxon>
        <taxon>Trebouxiaceae</taxon>
        <taxon>Myrmecia</taxon>
    </lineage>
</organism>
<evidence type="ECO:0000256" key="1">
    <source>
        <dbReference type="ARBA" id="ARBA00022884"/>
    </source>
</evidence>
<dbReference type="Pfam" id="PF00076">
    <property type="entry name" value="RRM_1"/>
    <property type="match status" value="1"/>
</dbReference>
<dbReference type="CDD" id="cd12245">
    <property type="entry name" value="RRM_scw1_like"/>
    <property type="match status" value="1"/>
</dbReference>
<sequence length="361" mass="37673">MAAPSYPSYPADPNAQYAQAYAPAPAQAAPADPYQQTYDPYAHHHHAAYAPVPAYAPYGHADELRTVFVTGFPADVKERELNNLLRFLPGYEASQMHWKNGQAQGFALFQAGAAARSALDSIHNLVFDEGVVLRCELAHKNMYIKDDPAVKRGRHEYNGYPAPAAAGAYAAPGAPAAAASYYPPAAAAAPAGPRGYAPVSNTKDNPPCNTLFIGNLGDTVSEVELRGIFSVLPGFRQLKLNRGAKSVTCFVEFSDVASAMAVHQSQQGAVLSSSDRGGMRIQYSKNPFGKKRDFGGNFTGPPGGDAWSVPSYSAPSTVAAPAAIPAAAAAEEAPPGTGAPAAVADPANGAAHEPVEQPPQA</sequence>
<evidence type="ECO:0000259" key="4">
    <source>
        <dbReference type="PROSITE" id="PS50102"/>
    </source>
</evidence>
<dbReference type="Gene3D" id="3.30.70.330">
    <property type="match status" value="2"/>
</dbReference>
<gene>
    <name evidence="5" type="ORF">WJX72_005117</name>
</gene>
<dbReference type="InterPro" id="IPR035979">
    <property type="entry name" value="RBD_domain_sf"/>
</dbReference>
<feature type="compositionally biased region" description="Low complexity" evidence="3">
    <location>
        <begin position="326"/>
        <end position="351"/>
    </location>
</feature>
<dbReference type="InterPro" id="IPR012677">
    <property type="entry name" value="Nucleotide-bd_a/b_plait_sf"/>
</dbReference>
<evidence type="ECO:0000256" key="2">
    <source>
        <dbReference type="PROSITE-ProRule" id="PRU00176"/>
    </source>
</evidence>
<keyword evidence="6" id="KW-1185">Reference proteome</keyword>